<feature type="domain" description="Expansin-like EG45" evidence="7">
    <location>
        <begin position="46"/>
        <end position="153"/>
    </location>
</feature>
<dbReference type="GO" id="GO:0009664">
    <property type="term" value="P:plant-type cell wall organization"/>
    <property type="evidence" value="ECO:0007669"/>
    <property type="project" value="InterPro"/>
</dbReference>
<dbReference type="GO" id="GO:0005576">
    <property type="term" value="C:extracellular region"/>
    <property type="evidence" value="ECO:0007669"/>
    <property type="project" value="InterPro"/>
</dbReference>
<dbReference type="InterPro" id="IPR002963">
    <property type="entry name" value="Expansin"/>
</dbReference>
<evidence type="ECO:0000313" key="10">
    <source>
        <dbReference type="Proteomes" id="UP001055439"/>
    </source>
</evidence>
<dbReference type="Pfam" id="PF03330">
    <property type="entry name" value="DPBB_1"/>
    <property type="match status" value="1"/>
</dbReference>
<evidence type="ECO:0000256" key="2">
    <source>
        <dbReference type="ARBA" id="ARBA00022512"/>
    </source>
</evidence>
<evidence type="ECO:0000256" key="6">
    <source>
        <dbReference type="RuleBase" id="RU365023"/>
    </source>
</evidence>
<evidence type="ECO:0000256" key="5">
    <source>
        <dbReference type="ARBA" id="ARBA00023136"/>
    </source>
</evidence>
<gene>
    <name evidence="9" type="ORF">MUK42_29540</name>
</gene>
<dbReference type="GO" id="GO:0016020">
    <property type="term" value="C:membrane"/>
    <property type="evidence" value="ECO:0007669"/>
    <property type="project" value="UniProtKB-SubCell"/>
</dbReference>
<dbReference type="Gene3D" id="2.40.40.10">
    <property type="entry name" value="RlpA-like domain"/>
    <property type="match status" value="1"/>
</dbReference>
<dbReference type="InterPro" id="IPR036749">
    <property type="entry name" value="Expansin_CBD_sf"/>
</dbReference>
<dbReference type="InterPro" id="IPR009009">
    <property type="entry name" value="RlpA-like_DPBB"/>
</dbReference>
<dbReference type="PROSITE" id="PS50843">
    <property type="entry name" value="EXPANSIN_CBD"/>
    <property type="match status" value="1"/>
</dbReference>
<reference evidence="9" key="1">
    <citation type="submission" date="2022-05" db="EMBL/GenBank/DDBJ databases">
        <title>The Musa troglodytarum L. genome provides insights into the mechanism of non-climacteric behaviour and enrichment of carotenoids.</title>
        <authorList>
            <person name="Wang J."/>
        </authorList>
    </citation>
    <scope>NUCLEOTIDE SEQUENCE</scope>
    <source>
        <tissue evidence="9">Leaf</tissue>
    </source>
</reference>
<keyword evidence="2 6" id="KW-0134">Cell wall</keyword>
<evidence type="ECO:0000313" key="9">
    <source>
        <dbReference type="EMBL" id="URD97778.1"/>
    </source>
</evidence>
<dbReference type="PROSITE" id="PS50842">
    <property type="entry name" value="EXPANSIN_EG45"/>
    <property type="match status" value="1"/>
</dbReference>
<keyword evidence="3 6" id="KW-0964">Secreted</keyword>
<dbReference type="SUPFAM" id="SSF50685">
    <property type="entry name" value="Barwin-like endoglucanases"/>
    <property type="match status" value="1"/>
</dbReference>
<dbReference type="PRINTS" id="PR01226">
    <property type="entry name" value="EXPANSIN"/>
</dbReference>
<dbReference type="InterPro" id="IPR036908">
    <property type="entry name" value="RlpA-like_sf"/>
</dbReference>
<protein>
    <recommendedName>
        <fullName evidence="6">Expansin</fullName>
    </recommendedName>
</protein>
<evidence type="ECO:0000259" key="7">
    <source>
        <dbReference type="PROSITE" id="PS50842"/>
    </source>
</evidence>
<comment type="function">
    <text evidence="6">Causes loosening and extension of plant cell walls by disrupting non-covalent bonding between cellulose microfibrils and matrix glucans. No enzymatic activity has been found.</text>
</comment>
<dbReference type="CDD" id="cd22274">
    <property type="entry name" value="DPBB_EXPA_N"/>
    <property type="match status" value="1"/>
</dbReference>
<dbReference type="Proteomes" id="UP001055439">
    <property type="component" value="Chromosome 4"/>
</dbReference>
<keyword evidence="5" id="KW-0472">Membrane</keyword>
<dbReference type="PRINTS" id="PR01225">
    <property type="entry name" value="EXPANSNFAMLY"/>
</dbReference>
<dbReference type="OrthoDB" id="5823761at2759"/>
<evidence type="ECO:0000256" key="4">
    <source>
        <dbReference type="ARBA" id="ARBA00022729"/>
    </source>
</evidence>
<accession>A0A9E7FL65</accession>
<name>A0A9E7FL65_9LILI</name>
<feature type="domain" description="Expansin-like CBD" evidence="8">
    <location>
        <begin position="163"/>
        <end position="244"/>
    </location>
</feature>
<dbReference type="PANTHER" id="PTHR31867">
    <property type="entry name" value="EXPANSIN-A15"/>
    <property type="match status" value="1"/>
</dbReference>
<dbReference type="InterPro" id="IPR007118">
    <property type="entry name" value="Expan_Lol_pI"/>
</dbReference>
<comment type="subcellular location">
    <subcellularLocation>
        <location evidence="6">Secreted</location>
        <location evidence="6">Cell wall</location>
    </subcellularLocation>
    <subcellularLocation>
        <location evidence="6">Membrane</location>
        <topology evidence="6">Peripheral membrane protein</topology>
    </subcellularLocation>
</comment>
<evidence type="ECO:0000256" key="1">
    <source>
        <dbReference type="ARBA" id="ARBA00005392"/>
    </source>
</evidence>
<proteinExistence type="inferred from homology"/>
<dbReference type="InterPro" id="IPR007117">
    <property type="entry name" value="Expansin_CBD"/>
</dbReference>
<feature type="chain" id="PRO_5039749856" description="Expansin" evidence="6">
    <location>
        <begin position="25"/>
        <end position="247"/>
    </location>
</feature>
<organism evidence="9 10">
    <name type="scientific">Musa troglodytarum</name>
    <name type="common">fe'i banana</name>
    <dbReference type="NCBI Taxonomy" id="320322"/>
    <lineage>
        <taxon>Eukaryota</taxon>
        <taxon>Viridiplantae</taxon>
        <taxon>Streptophyta</taxon>
        <taxon>Embryophyta</taxon>
        <taxon>Tracheophyta</taxon>
        <taxon>Spermatophyta</taxon>
        <taxon>Magnoliopsida</taxon>
        <taxon>Liliopsida</taxon>
        <taxon>Zingiberales</taxon>
        <taxon>Musaceae</taxon>
        <taxon>Musa</taxon>
    </lineage>
</organism>
<dbReference type="Gene3D" id="2.60.40.760">
    <property type="entry name" value="Expansin, cellulose-binding-like domain"/>
    <property type="match status" value="1"/>
</dbReference>
<keyword evidence="4 6" id="KW-0732">Signal</keyword>
<dbReference type="InterPro" id="IPR007112">
    <property type="entry name" value="Expansin/allergen_DPBB_dom"/>
</dbReference>
<evidence type="ECO:0000259" key="8">
    <source>
        <dbReference type="PROSITE" id="PS50843"/>
    </source>
</evidence>
<dbReference type="SUPFAM" id="SSF49590">
    <property type="entry name" value="PHL pollen allergen"/>
    <property type="match status" value="1"/>
</dbReference>
<keyword evidence="10" id="KW-1185">Reference proteome</keyword>
<keyword evidence="6" id="KW-0961">Cell wall biogenesis/degradation</keyword>
<feature type="signal peptide" evidence="6">
    <location>
        <begin position="1"/>
        <end position="24"/>
    </location>
</feature>
<dbReference type="SMART" id="SM00837">
    <property type="entry name" value="DPBB_1"/>
    <property type="match status" value="1"/>
</dbReference>
<dbReference type="EMBL" id="CP097506">
    <property type="protein sequence ID" value="URD97778.1"/>
    <property type="molecule type" value="Genomic_DNA"/>
</dbReference>
<dbReference type="Pfam" id="PF01357">
    <property type="entry name" value="Expansin_C"/>
    <property type="match status" value="1"/>
</dbReference>
<sequence length="247" mass="26563">MAMTAIKSVVVVVSFALMAMAVMAQGPWDTADATFYGDITGLATMGGTCGYDNLFEHGYGLANTALSTALFNDGEMCGACFELKCTAGPDRCRNGSTIVTATSFCPPAPVSLCNPPQKHFDLSMAMYMNIAEASNSGSIPVQFRRVPCVREGGIGFEFRGNPFWISVLVYNVAGSGDVAKLSVRGSNTTWVPMTRSWGQRWQLSFRPEMVGQSLSFQVTTGDGNMVESIDVAPADWQFGQRYTGGQF</sequence>
<evidence type="ECO:0000256" key="3">
    <source>
        <dbReference type="ARBA" id="ARBA00022525"/>
    </source>
</evidence>
<comment type="similarity">
    <text evidence="1 6">Belongs to the expansin family. Expansin A subfamily.</text>
</comment>
<dbReference type="AlphaFoldDB" id="A0A9E7FL65"/>